<comment type="subcellular location">
    <subcellularLocation>
        <location evidence="1">Peroxisome</location>
    </subcellularLocation>
</comment>
<evidence type="ECO:0000313" key="5">
    <source>
        <dbReference type="Proteomes" id="UP000035352"/>
    </source>
</evidence>
<dbReference type="AlphaFoldDB" id="A0A0G3BV06"/>
<keyword evidence="5" id="KW-1185">Reference proteome</keyword>
<evidence type="ECO:0000256" key="1">
    <source>
        <dbReference type="ARBA" id="ARBA00004275"/>
    </source>
</evidence>
<dbReference type="GO" id="GO:0004165">
    <property type="term" value="F:delta(3)-delta(2)-enoyl-CoA isomerase activity"/>
    <property type="evidence" value="ECO:0007669"/>
    <property type="project" value="UniProtKB-ARBA"/>
</dbReference>
<dbReference type="RefSeq" id="WP_047196408.1">
    <property type="nucleotide sequence ID" value="NZ_CP011371.1"/>
</dbReference>
<dbReference type="SUPFAM" id="SSF52096">
    <property type="entry name" value="ClpP/crotonase"/>
    <property type="match status" value="1"/>
</dbReference>
<dbReference type="InterPro" id="IPR001753">
    <property type="entry name" value="Enoyl-CoA_hydra/iso"/>
</dbReference>
<keyword evidence="2" id="KW-0576">Peroxisome</keyword>
<dbReference type="KEGG" id="pbh:AAW51_4535"/>
<proteinExistence type="predicted"/>
<dbReference type="InterPro" id="IPR051053">
    <property type="entry name" value="ECH/Chromodomain_protein"/>
</dbReference>
<name>A0A0G3BV06_9BURK</name>
<dbReference type="InterPro" id="IPR029045">
    <property type="entry name" value="ClpP/crotonase-like_dom_sf"/>
</dbReference>
<sequence>MSIRSAVLNGVQTIEIARPEKKNALTAAMYQSMADALQAAQSDSSVRAVLITGQPGIFTSGNDLEDFMQRPPQGMDSPTFQFMRQLTGSEKPVVAAVTGAAIGIGTTLLMHCDLVYAADDARFAMPFASLGLVPEFASSLMVPLLAGPLKAAEKLLLGDPFSAEDALEMHIINAILPAGEVVNHARRVAERFNGLPPSAVRETKKLLRRANAKQVQEAIAVEAEIFGQRLRSPEAREAFQAFFEKRKPDFSKFE</sequence>
<dbReference type="Proteomes" id="UP000035352">
    <property type="component" value="Chromosome"/>
</dbReference>
<keyword evidence="3" id="KW-0413">Isomerase</keyword>
<dbReference type="STRING" id="413882.AAW51_4535"/>
<dbReference type="Pfam" id="PF00378">
    <property type="entry name" value="ECH_1"/>
    <property type="match status" value="1"/>
</dbReference>
<evidence type="ECO:0000256" key="2">
    <source>
        <dbReference type="ARBA" id="ARBA00023140"/>
    </source>
</evidence>
<dbReference type="Gene3D" id="3.90.226.10">
    <property type="entry name" value="2-enoyl-CoA Hydratase, Chain A, domain 1"/>
    <property type="match status" value="1"/>
</dbReference>
<accession>A0A0G3BV06</accession>
<evidence type="ECO:0000256" key="3">
    <source>
        <dbReference type="ARBA" id="ARBA00023235"/>
    </source>
</evidence>
<dbReference type="CDD" id="cd06558">
    <property type="entry name" value="crotonase-like"/>
    <property type="match status" value="1"/>
</dbReference>
<organism evidence="4 5">
    <name type="scientific">Caldimonas brevitalea</name>
    <dbReference type="NCBI Taxonomy" id="413882"/>
    <lineage>
        <taxon>Bacteria</taxon>
        <taxon>Pseudomonadati</taxon>
        <taxon>Pseudomonadota</taxon>
        <taxon>Betaproteobacteria</taxon>
        <taxon>Burkholderiales</taxon>
        <taxon>Sphaerotilaceae</taxon>
        <taxon>Caldimonas</taxon>
    </lineage>
</organism>
<dbReference type="OrthoDB" id="9797151at2"/>
<evidence type="ECO:0000313" key="4">
    <source>
        <dbReference type="EMBL" id="AKJ31226.1"/>
    </source>
</evidence>
<reference evidence="4 5" key="1">
    <citation type="submission" date="2015-05" db="EMBL/GenBank/DDBJ databases">
        <authorList>
            <person name="Tang B."/>
            <person name="Yu Y."/>
        </authorList>
    </citation>
    <scope>NUCLEOTIDE SEQUENCE [LARGE SCALE GENOMIC DNA]</scope>
    <source>
        <strain evidence="4 5">DSM 7029</strain>
    </source>
</reference>
<dbReference type="EMBL" id="CP011371">
    <property type="protein sequence ID" value="AKJ31226.1"/>
    <property type="molecule type" value="Genomic_DNA"/>
</dbReference>
<dbReference type="PANTHER" id="PTHR43684:SF1">
    <property type="entry name" value="ENOYL-COA DELTA ISOMERASE 2"/>
    <property type="match status" value="1"/>
</dbReference>
<dbReference type="PANTHER" id="PTHR43684">
    <property type="match status" value="1"/>
</dbReference>
<gene>
    <name evidence="4" type="ORF">AAW51_4535</name>
</gene>
<dbReference type="PATRIC" id="fig|413882.6.peg.4743"/>
<protein>
    <submittedName>
        <fullName evidence="4">Enoyl-CoA hydratase</fullName>
    </submittedName>
</protein>